<dbReference type="AlphaFoldDB" id="A0A6I9X507"/>
<dbReference type="PANTHER" id="PTHR47144:SF1">
    <property type="entry name" value="ARMADILLO REPEAT-CONTAINING PROTEIN 12"/>
    <property type="match status" value="1"/>
</dbReference>
<gene>
    <name evidence="3" type="primary">LOC106539161</name>
</gene>
<keyword evidence="2" id="KW-1185">Reference proteome</keyword>
<dbReference type="Proteomes" id="UP000504617">
    <property type="component" value="Unplaced"/>
</dbReference>
<organism evidence="2 3">
    <name type="scientific">Thamnophis sirtalis</name>
    <dbReference type="NCBI Taxonomy" id="35019"/>
    <lineage>
        <taxon>Eukaryota</taxon>
        <taxon>Metazoa</taxon>
        <taxon>Chordata</taxon>
        <taxon>Craniata</taxon>
        <taxon>Vertebrata</taxon>
        <taxon>Euteleostomi</taxon>
        <taxon>Lepidosauria</taxon>
        <taxon>Squamata</taxon>
        <taxon>Bifurcata</taxon>
        <taxon>Unidentata</taxon>
        <taxon>Episquamata</taxon>
        <taxon>Toxicofera</taxon>
        <taxon>Serpentes</taxon>
        <taxon>Colubroidea</taxon>
        <taxon>Colubridae</taxon>
        <taxon>Natricinae</taxon>
        <taxon>Thamnophis</taxon>
    </lineage>
</organism>
<name>A0A6I9X507_9SAUR</name>
<dbReference type="GO" id="GO:0005634">
    <property type="term" value="C:nucleus"/>
    <property type="evidence" value="ECO:0007669"/>
    <property type="project" value="TreeGrafter"/>
</dbReference>
<accession>A0A6I9X507</accession>
<dbReference type="InterPro" id="IPR042834">
    <property type="entry name" value="Armc12"/>
</dbReference>
<dbReference type="PANTHER" id="PTHR47144">
    <property type="entry name" value="ARMADILLO REPEAT-CONTAINING PROTEIN 12"/>
    <property type="match status" value="1"/>
</dbReference>
<evidence type="ECO:0000259" key="1">
    <source>
        <dbReference type="Pfam" id="PF04826"/>
    </source>
</evidence>
<evidence type="ECO:0000313" key="2">
    <source>
        <dbReference type="Proteomes" id="UP000504617"/>
    </source>
</evidence>
<dbReference type="SUPFAM" id="SSF48371">
    <property type="entry name" value="ARM repeat"/>
    <property type="match status" value="1"/>
</dbReference>
<sequence>MSLSPNLDDDTKRRTLRDIAQCISLKESEASRCTNDDIKLVVSFLDDRDKETKTETLNVLKAFSTIWKFQIKIQEYVPQIIETVTSNWDNNLQIAGLKLLNALHIPDHTHTLLRTQITNFMDILLTANTSTKDIVSASQSRLLPWHFNRMICPPITGCSTLDLVPSLSKVSQILLLADIIPKMYGKALF</sequence>
<feature type="domain" description="Armadillo repeat-containing" evidence="1">
    <location>
        <begin position="38"/>
        <end position="132"/>
    </location>
</feature>
<dbReference type="GeneID" id="106539161"/>
<dbReference type="InterPro" id="IPR016024">
    <property type="entry name" value="ARM-type_fold"/>
</dbReference>
<proteinExistence type="predicted"/>
<dbReference type="Pfam" id="PF04826">
    <property type="entry name" value="Arm_2"/>
    <property type="match status" value="1"/>
</dbReference>
<dbReference type="KEGG" id="tsr:106539161"/>
<protein>
    <submittedName>
        <fullName evidence="3">Armadillo repeat-containing protein 12-like</fullName>
    </submittedName>
</protein>
<dbReference type="InterPro" id="IPR006911">
    <property type="entry name" value="ARM-rpt_dom"/>
</dbReference>
<dbReference type="RefSeq" id="XP_013909336.1">
    <property type="nucleotide sequence ID" value="XM_014053861.1"/>
</dbReference>
<reference evidence="3" key="1">
    <citation type="submission" date="2025-08" db="UniProtKB">
        <authorList>
            <consortium name="RefSeq"/>
        </authorList>
    </citation>
    <scope>IDENTIFICATION</scope>
    <source>
        <tissue evidence="3">Skeletal muscle</tissue>
    </source>
</reference>
<dbReference type="OrthoDB" id="9931937at2759"/>
<evidence type="ECO:0000313" key="3">
    <source>
        <dbReference type="RefSeq" id="XP_013909336.1"/>
    </source>
</evidence>